<protein>
    <submittedName>
        <fullName evidence="1">Uncharacterized protein</fullName>
    </submittedName>
</protein>
<name>A0A127QEP5_9BURK</name>
<proteinExistence type="predicted"/>
<gene>
    <name evidence="1" type="ORF">CAter282_0271</name>
</gene>
<keyword evidence="2" id="KW-1185">Reference proteome</keyword>
<accession>A0A127QEP5</accession>
<evidence type="ECO:0000313" key="1">
    <source>
        <dbReference type="EMBL" id="AMP08092.1"/>
    </source>
</evidence>
<dbReference type="Proteomes" id="UP000071778">
    <property type="component" value="Chromosome"/>
</dbReference>
<dbReference type="AlphaFoldDB" id="A0A127QEP5"/>
<dbReference type="EMBL" id="CP013235">
    <property type="protein sequence ID" value="AMP08092.1"/>
    <property type="molecule type" value="Genomic_DNA"/>
</dbReference>
<organism evidence="1 2">
    <name type="scientific">Collimonas arenae</name>
    <dbReference type="NCBI Taxonomy" id="279058"/>
    <lineage>
        <taxon>Bacteria</taxon>
        <taxon>Pseudomonadati</taxon>
        <taxon>Pseudomonadota</taxon>
        <taxon>Betaproteobacteria</taxon>
        <taxon>Burkholderiales</taxon>
        <taxon>Oxalobacteraceae</taxon>
        <taxon>Collimonas</taxon>
    </lineage>
</organism>
<sequence length="41" mass="4648">MRIYCITWGEFGVPHHAQYAAKVTPADHRRQHLGGTPLQGF</sequence>
<evidence type="ECO:0000313" key="2">
    <source>
        <dbReference type="Proteomes" id="UP000071778"/>
    </source>
</evidence>
<reference evidence="1 2" key="1">
    <citation type="submission" date="2015-11" db="EMBL/GenBank/DDBJ databases">
        <title>Exploring the genomic traits of fungus-feeding bacterial genus Collimonas.</title>
        <authorList>
            <person name="Song C."/>
            <person name="Schmidt R."/>
            <person name="de Jager V."/>
            <person name="Krzyzanowska D."/>
            <person name="Jongedijk E."/>
            <person name="Cankar K."/>
            <person name="Beekwilder J."/>
            <person name="van Veen A."/>
            <person name="de Boer W."/>
            <person name="van Veen J.A."/>
            <person name="Garbeva P."/>
        </authorList>
    </citation>
    <scope>NUCLEOTIDE SEQUENCE [LARGE SCALE GENOMIC DNA]</scope>
    <source>
        <strain evidence="1 2">Ter282</strain>
    </source>
</reference>